<dbReference type="Proteomes" id="UP001163321">
    <property type="component" value="Chromosome 4"/>
</dbReference>
<name>A0ACC0W4T0_9STRA</name>
<protein>
    <submittedName>
        <fullName evidence="1">Uncharacterized protein</fullName>
    </submittedName>
</protein>
<evidence type="ECO:0000313" key="1">
    <source>
        <dbReference type="EMBL" id="KAI9912948.1"/>
    </source>
</evidence>
<reference evidence="1 2" key="1">
    <citation type="journal article" date="2022" name="bioRxiv">
        <title>The genome of the oomycete Peronosclerospora sorghi, a cosmopolitan pathogen of maize and sorghum, is inflated with dispersed pseudogenes.</title>
        <authorList>
            <person name="Fletcher K."/>
            <person name="Martin F."/>
            <person name="Isakeit T."/>
            <person name="Cavanaugh K."/>
            <person name="Magill C."/>
            <person name="Michelmore R."/>
        </authorList>
    </citation>
    <scope>NUCLEOTIDE SEQUENCE [LARGE SCALE GENOMIC DNA]</scope>
    <source>
        <strain evidence="1">P6</strain>
    </source>
</reference>
<comment type="caution">
    <text evidence="1">The sequence shown here is derived from an EMBL/GenBank/DDBJ whole genome shotgun (WGS) entry which is preliminary data.</text>
</comment>
<keyword evidence="2" id="KW-1185">Reference proteome</keyword>
<dbReference type="EMBL" id="CM047583">
    <property type="protein sequence ID" value="KAI9912948.1"/>
    <property type="molecule type" value="Genomic_DNA"/>
</dbReference>
<accession>A0ACC0W4T0</accession>
<organism evidence="1 2">
    <name type="scientific">Peronosclerospora sorghi</name>
    <dbReference type="NCBI Taxonomy" id="230839"/>
    <lineage>
        <taxon>Eukaryota</taxon>
        <taxon>Sar</taxon>
        <taxon>Stramenopiles</taxon>
        <taxon>Oomycota</taxon>
        <taxon>Peronosporomycetes</taxon>
        <taxon>Peronosporales</taxon>
        <taxon>Peronosporaceae</taxon>
        <taxon>Peronosclerospora</taxon>
    </lineage>
</organism>
<evidence type="ECO:0000313" key="2">
    <source>
        <dbReference type="Proteomes" id="UP001163321"/>
    </source>
</evidence>
<sequence>MELHYSSFVFSSRDALLEYLQRVGMNAGYAIVIKRSDKKRGTVELGCDLNSHYRKRIEKEDGRRLRKTGSRLQGSSCNVHGRCGVDTFWRLKRVADKIEHSREPAQDLSGHPYCLRLDCAATKQVNSMASAGIAPKHISDEKTHQHC</sequence>
<proteinExistence type="predicted"/>
<gene>
    <name evidence="1" type="ORF">PsorP6_005859</name>
</gene>